<organism evidence="3 4">
    <name type="scientific">Streptomyces rimosus subsp. rimosus</name>
    <dbReference type="NCBI Taxonomy" id="132474"/>
    <lineage>
        <taxon>Bacteria</taxon>
        <taxon>Bacillati</taxon>
        <taxon>Actinomycetota</taxon>
        <taxon>Actinomycetes</taxon>
        <taxon>Kitasatosporales</taxon>
        <taxon>Streptomycetaceae</taxon>
        <taxon>Streptomyces</taxon>
    </lineage>
</organism>
<reference evidence="3 4" key="1">
    <citation type="submission" date="2022-03" db="EMBL/GenBank/DDBJ databases">
        <title>Complete genome of Streptomyces rimosus ssp. rimosus R7 (=ATCC 10970).</title>
        <authorList>
            <person name="Beganovic S."/>
            <person name="Ruckert C."/>
            <person name="Busche T."/>
            <person name="Kalinowski J."/>
            <person name="Wittmann C."/>
        </authorList>
    </citation>
    <scope>NUCLEOTIDE SEQUENCE [LARGE SCALE GENOMIC DNA]</scope>
    <source>
        <strain evidence="3 4">R7</strain>
    </source>
</reference>
<protein>
    <submittedName>
        <fullName evidence="3">Uncharacterized protein</fullName>
    </submittedName>
</protein>
<keyword evidence="2" id="KW-0472">Membrane</keyword>
<evidence type="ECO:0000313" key="3">
    <source>
        <dbReference type="EMBL" id="UNZ01021.1"/>
    </source>
</evidence>
<keyword evidence="2" id="KW-0812">Transmembrane</keyword>
<dbReference type="EMBL" id="CP094298">
    <property type="protein sequence ID" value="UNZ01021.1"/>
    <property type="molecule type" value="Genomic_DNA"/>
</dbReference>
<evidence type="ECO:0000256" key="1">
    <source>
        <dbReference type="SAM" id="MobiDB-lite"/>
    </source>
</evidence>
<keyword evidence="4" id="KW-1185">Reference proteome</keyword>
<evidence type="ECO:0000256" key="2">
    <source>
        <dbReference type="SAM" id="Phobius"/>
    </source>
</evidence>
<dbReference type="Proteomes" id="UP000829494">
    <property type="component" value="Chromosome"/>
</dbReference>
<evidence type="ECO:0000313" key="4">
    <source>
        <dbReference type="Proteomes" id="UP000829494"/>
    </source>
</evidence>
<gene>
    <name evidence="3" type="ORF">SRIMR7_02600</name>
</gene>
<dbReference type="GeneID" id="66859895"/>
<feature type="region of interest" description="Disordered" evidence="1">
    <location>
        <begin position="204"/>
        <end position="226"/>
    </location>
</feature>
<feature type="transmembrane region" description="Helical" evidence="2">
    <location>
        <begin position="247"/>
        <end position="267"/>
    </location>
</feature>
<sequence>MTGGGTPRSQEVWPFAITRSVNTGFRIVVAPGFLVPYDQHHLLADVAGGDVSDEHVYLREYRDHGTQSLWLLYRVVYLLGADVGQDGEFALHGSRRTPLVEGVVCRDRPSGATGELFETVRRNCAEPLRLFFTSDSGTYPVHPSEPVEAVLDDGSPLRVEEEPAYRSERNVQAALQGRRHPPATSWHVGRDGVRVGTAGERVAARRPGDGRTGVAAAGAGTDRGRGAGARLRRRVGGPARVIRERPVVVGACVLAAASVCALIVLLLRYRAGHFGAPCT</sequence>
<proteinExistence type="predicted"/>
<accession>A0ABY3YTU6</accession>
<keyword evidence="2" id="KW-1133">Transmembrane helix</keyword>
<name>A0ABY3YTU6_STRRM</name>
<dbReference type="RefSeq" id="WP_003986937.1">
    <property type="nucleotide sequence ID" value="NZ_CP043497.1"/>
</dbReference>